<gene>
    <name evidence="9" type="ORF">DFP97_108145</name>
</gene>
<proteinExistence type="inferred from homology"/>
<dbReference type="PROSITE" id="PS50928">
    <property type="entry name" value="ABC_TM1"/>
    <property type="match status" value="1"/>
</dbReference>
<feature type="transmembrane region" description="Helical" evidence="7">
    <location>
        <begin position="266"/>
        <end position="288"/>
    </location>
</feature>
<comment type="subcellular location">
    <subcellularLocation>
        <location evidence="1 7">Cell membrane</location>
        <topology evidence="1 7">Multi-pass membrane protein</topology>
    </subcellularLocation>
</comment>
<dbReference type="RefSeq" id="WP_114380873.1">
    <property type="nucleotide sequence ID" value="NZ_QPJD01000008.1"/>
</dbReference>
<dbReference type="GO" id="GO:0055085">
    <property type="term" value="P:transmembrane transport"/>
    <property type="evidence" value="ECO:0007669"/>
    <property type="project" value="InterPro"/>
</dbReference>
<keyword evidence="10" id="KW-1185">Reference proteome</keyword>
<evidence type="ECO:0000256" key="2">
    <source>
        <dbReference type="ARBA" id="ARBA00022448"/>
    </source>
</evidence>
<keyword evidence="3" id="KW-1003">Cell membrane</keyword>
<reference evidence="9 10" key="1">
    <citation type="submission" date="2018-07" db="EMBL/GenBank/DDBJ databases">
        <title>Genomic Encyclopedia of Type Strains, Phase III (KMG-III): the genomes of soil and plant-associated and newly described type strains.</title>
        <authorList>
            <person name="Whitman W."/>
        </authorList>
    </citation>
    <scope>NUCLEOTIDE SEQUENCE [LARGE SCALE GENOMIC DNA]</scope>
    <source>
        <strain evidence="9 10">CECT 7506</strain>
    </source>
</reference>
<dbReference type="InterPro" id="IPR035906">
    <property type="entry name" value="MetI-like_sf"/>
</dbReference>
<dbReference type="Gene3D" id="1.10.3720.10">
    <property type="entry name" value="MetI-like"/>
    <property type="match status" value="1"/>
</dbReference>
<keyword evidence="6 7" id="KW-0472">Membrane</keyword>
<evidence type="ECO:0000256" key="7">
    <source>
        <dbReference type="RuleBase" id="RU363032"/>
    </source>
</evidence>
<evidence type="ECO:0000256" key="1">
    <source>
        <dbReference type="ARBA" id="ARBA00004651"/>
    </source>
</evidence>
<evidence type="ECO:0000256" key="5">
    <source>
        <dbReference type="ARBA" id="ARBA00022989"/>
    </source>
</evidence>
<protein>
    <submittedName>
        <fullName evidence="9">Oligogalacturonide ABC transporter membrane protein</fullName>
    </submittedName>
</protein>
<keyword evidence="4 7" id="KW-0812">Transmembrane</keyword>
<keyword evidence="5 7" id="KW-1133">Transmembrane helix</keyword>
<dbReference type="Proteomes" id="UP000252415">
    <property type="component" value="Unassembled WGS sequence"/>
</dbReference>
<dbReference type="CDD" id="cd06261">
    <property type="entry name" value="TM_PBP2"/>
    <property type="match status" value="1"/>
</dbReference>
<feature type="transmembrane region" description="Helical" evidence="7">
    <location>
        <begin position="206"/>
        <end position="228"/>
    </location>
</feature>
<dbReference type="GO" id="GO:0005886">
    <property type="term" value="C:plasma membrane"/>
    <property type="evidence" value="ECO:0007669"/>
    <property type="project" value="UniProtKB-SubCell"/>
</dbReference>
<evidence type="ECO:0000313" key="9">
    <source>
        <dbReference type="EMBL" id="RCW47530.1"/>
    </source>
</evidence>
<feature type="domain" description="ABC transmembrane type-1" evidence="8">
    <location>
        <begin position="76"/>
        <end position="287"/>
    </location>
</feature>
<accession>A0A368VZ26</accession>
<feature type="transmembrane region" description="Helical" evidence="7">
    <location>
        <begin position="155"/>
        <end position="185"/>
    </location>
</feature>
<comment type="caution">
    <text evidence="9">The sequence shown here is derived from an EMBL/GenBank/DDBJ whole genome shotgun (WGS) entry which is preliminary data.</text>
</comment>
<dbReference type="PANTHER" id="PTHR30193:SF1">
    <property type="entry name" value="ABC TRANSPORTER PERMEASE PROTEIN YESP-RELATED"/>
    <property type="match status" value="1"/>
</dbReference>
<evidence type="ECO:0000256" key="6">
    <source>
        <dbReference type="ARBA" id="ARBA00023136"/>
    </source>
</evidence>
<feature type="transmembrane region" description="Helical" evidence="7">
    <location>
        <begin position="80"/>
        <end position="101"/>
    </location>
</feature>
<dbReference type="SUPFAM" id="SSF160964">
    <property type="entry name" value="MalF N-terminal region-like"/>
    <property type="match status" value="1"/>
</dbReference>
<dbReference type="AlphaFoldDB" id="A0A368VZ26"/>
<name>A0A368VZ26_9BACL</name>
<feature type="transmembrane region" description="Helical" evidence="7">
    <location>
        <begin position="20"/>
        <end position="45"/>
    </location>
</feature>
<keyword evidence="2 7" id="KW-0813">Transport</keyword>
<organism evidence="9 10">
    <name type="scientific">Paenibacillus prosopidis</name>
    <dbReference type="NCBI Taxonomy" id="630520"/>
    <lineage>
        <taxon>Bacteria</taxon>
        <taxon>Bacillati</taxon>
        <taxon>Bacillota</taxon>
        <taxon>Bacilli</taxon>
        <taxon>Bacillales</taxon>
        <taxon>Paenibacillaceae</taxon>
        <taxon>Paenibacillus</taxon>
    </lineage>
</organism>
<dbReference type="OrthoDB" id="9788108at2"/>
<evidence type="ECO:0000256" key="4">
    <source>
        <dbReference type="ARBA" id="ARBA00022692"/>
    </source>
</evidence>
<feature type="transmembrane region" description="Helical" evidence="7">
    <location>
        <begin position="113"/>
        <end position="135"/>
    </location>
</feature>
<dbReference type="InterPro" id="IPR051393">
    <property type="entry name" value="ABC_transporter_permease"/>
</dbReference>
<evidence type="ECO:0000259" key="8">
    <source>
        <dbReference type="PROSITE" id="PS50928"/>
    </source>
</evidence>
<comment type="similarity">
    <text evidence="7">Belongs to the binding-protein-dependent transport system permease family.</text>
</comment>
<evidence type="ECO:0000256" key="3">
    <source>
        <dbReference type="ARBA" id="ARBA00022475"/>
    </source>
</evidence>
<dbReference type="InterPro" id="IPR000515">
    <property type="entry name" value="MetI-like"/>
</dbReference>
<dbReference type="Pfam" id="PF00528">
    <property type="entry name" value="BPD_transp_1"/>
    <property type="match status" value="1"/>
</dbReference>
<evidence type="ECO:0000313" key="10">
    <source>
        <dbReference type="Proteomes" id="UP000252415"/>
    </source>
</evidence>
<dbReference type="SUPFAM" id="SSF161098">
    <property type="entry name" value="MetI-like"/>
    <property type="match status" value="1"/>
</dbReference>
<dbReference type="PANTHER" id="PTHR30193">
    <property type="entry name" value="ABC TRANSPORTER PERMEASE PROTEIN"/>
    <property type="match status" value="1"/>
</dbReference>
<dbReference type="EMBL" id="QPJD01000008">
    <property type="protein sequence ID" value="RCW47530.1"/>
    <property type="molecule type" value="Genomic_DNA"/>
</dbReference>
<sequence>MNKLGIVFRNSDNRQWIGLLYVSPFIIGLLVFKMYPFLASLYYSFTDFSLLKPEKFVGLSNYIYMFTKDPLFFPALKATLLYVLFAVPGKLAFALLIAVILNVNMKFISVYRTLYYLPSILGGSVAIAILWRSMFTKDGVVNQFITGMGLPAIDWFGIPSLALISISLLSIWQFGSSMVLFLAGLKQIPKDLYEAGTIDGASKLRMFFSITFPLLTPILFFNLIMQTVNAFQEFTAAFLITNGGPLNSTYLFGLKLYQDAFQFAKMGYASALSWILFLSIMLFTVIAFKSQKYWTHYEDGGKF</sequence>